<evidence type="ECO:0000313" key="5">
    <source>
        <dbReference type="Proteomes" id="UP001293718"/>
    </source>
</evidence>
<keyword evidence="2" id="KW-0472">Membrane</keyword>
<protein>
    <submittedName>
        <fullName evidence="4">Glycine zipper 2TM domain-containing protein</fullName>
    </submittedName>
</protein>
<keyword evidence="5" id="KW-1185">Reference proteome</keyword>
<comment type="subcellular location">
    <subcellularLocation>
        <location evidence="1">Membrane</location>
    </subcellularLocation>
</comment>
<dbReference type="PANTHER" id="PTHR35603:SF2">
    <property type="entry name" value="OUTER MEMBRANE LIPOPROTEIN"/>
    <property type="match status" value="1"/>
</dbReference>
<dbReference type="PANTHER" id="PTHR35603">
    <property type="match status" value="1"/>
</dbReference>
<reference evidence="4 5" key="1">
    <citation type="submission" date="2023-11" db="EMBL/GenBank/DDBJ databases">
        <title>Draft genome of Azohydromonas lata strain H1 (DSM1123), a polyhydroxyalkanoate producer.</title>
        <authorList>
            <person name="Traversa D."/>
            <person name="D'Addabbo P."/>
            <person name="Pazzani C."/>
            <person name="Manzari C."/>
            <person name="Chiara M."/>
            <person name="Scrascia M."/>
        </authorList>
    </citation>
    <scope>NUCLEOTIDE SEQUENCE [LARGE SCALE GENOMIC DNA]</scope>
    <source>
        <strain evidence="4 5">H1</strain>
    </source>
</reference>
<dbReference type="InterPro" id="IPR008816">
    <property type="entry name" value="Gly_zipper_2TM_dom"/>
</dbReference>
<feature type="domain" description="Glycine zipper 2TM" evidence="3">
    <location>
        <begin position="39"/>
        <end position="80"/>
    </location>
</feature>
<proteinExistence type="predicted"/>
<feature type="non-terminal residue" evidence="4">
    <location>
        <position position="1"/>
    </location>
</feature>
<dbReference type="RefSeq" id="WP_322468058.1">
    <property type="nucleotide sequence ID" value="NZ_JAXOJX010000078.1"/>
</dbReference>
<comment type="caution">
    <text evidence="4">The sequence shown here is derived from an EMBL/GenBank/DDBJ whole genome shotgun (WGS) entry which is preliminary data.</text>
</comment>
<name>A0ABU5IP52_9BURK</name>
<accession>A0ABU5IP52</accession>
<evidence type="ECO:0000256" key="2">
    <source>
        <dbReference type="ARBA" id="ARBA00023136"/>
    </source>
</evidence>
<evidence type="ECO:0000256" key="1">
    <source>
        <dbReference type="ARBA" id="ARBA00004370"/>
    </source>
</evidence>
<evidence type="ECO:0000259" key="3">
    <source>
        <dbReference type="Pfam" id="PF05433"/>
    </source>
</evidence>
<dbReference type="Proteomes" id="UP001293718">
    <property type="component" value="Unassembled WGS sequence"/>
</dbReference>
<gene>
    <name evidence="4" type="ORF">SM757_29230</name>
</gene>
<organism evidence="4 5">
    <name type="scientific">Azohydromonas lata</name>
    <dbReference type="NCBI Taxonomy" id="45677"/>
    <lineage>
        <taxon>Bacteria</taxon>
        <taxon>Pseudomonadati</taxon>
        <taxon>Pseudomonadota</taxon>
        <taxon>Betaproteobacteria</taxon>
        <taxon>Burkholderiales</taxon>
        <taxon>Sphaerotilaceae</taxon>
        <taxon>Azohydromonas</taxon>
    </lineage>
</organism>
<dbReference type="EMBL" id="JAXOJX010000078">
    <property type="protein sequence ID" value="MDZ5460670.1"/>
    <property type="molecule type" value="Genomic_DNA"/>
</dbReference>
<dbReference type="InterPro" id="IPR051407">
    <property type="entry name" value="Bact_OM_lipoprot/Surf_antigen"/>
</dbReference>
<evidence type="ECO:0000313" key="4">
    <source>
        <dbReference type="EMBL" id="MDZ5460670.1"/>
    </source>
</evidence>
<sequence length="125" mass="12743">VQPPVSVAPQPVAQAAVCRSCGVVESVQAVRQEGPAQGIGAVAGGVLGGVLGNQVGGGTGRKVATVLGAVGGGFAGHEIEKRVRSETVYDVRVRMEDGSVRRFSQQQPIATGTRVVDEGGRLRVQ</sequence>
<dbReference type="Pfam" id="PF05433">
    <property type="entry name" value="Rick_17kDa_Anti"/>
    <property type="match status" value="1"/>
</dbReference>